<feature type="compositionally biased region" description="Polar residues" evidence="6">
    <location>
        <begin position="1087"/>
        <end position="1103"/>
    </location>
</feature>
<evidence type="ECO:0000313" key="9">
    <source>
        <dbReference type="Proteomes" id="UP001516023"/>
    </source>
</evidence>
<feature type="region of interest" description="Disordered" evidence="6">
    <location>
        <begin position="1001"/>
        <end position="1157"/>
    </location>
</feature>
<feature type="compositionally biased region" description="Acidic residues" evidence="6">
    <location>
        <begin position="478"/>
        <end position="488"/>
    </location>
</feature>
<sequence length="1472" mass="159664">MANFTSILAVLQIPLYPSYQRFGDFPVIAGYGKYLILRYSFSFFPLQTSTPQSPVSHSLPPSKAAKSEDSTACHNFVNLNPAYHTVHRAPFPSPKSNTMDWPPTNPIPTPTLSDAATLTTSALTSISESATGFYHNSSVLTSALSTIGDAQFFEESISPSTVRTQLSVTGDPGNASTTLNLLKGMKWLLANMSKGRNVSDFFPHVVKLVGAPNLEVRKMVYIYLARYANHDASCREMALLSINAFQRGLSEGEPLLRSLALRVLTALDVPDVLQLQILGVRTCIRDTSPYVRKCAVGAVGKLHPRCVVVGDEVQAEALVRIVVEILEEDGSTMVLTSAMIAFCEICPRRLELLHGCYRKVCHLLTDMDEWGQVMVMDALMRYCRMFFKRPKGQERGSAERIDLERRVTRGTRKRMDGSAVDATAPNGANDASAASADDDVLLSMTTLNAQTTTNGTAPPAQTSRQKVKRRVVRKAFYSDEEDESSEEEVPPRYPITGGNLAGTLREQPVLGGMGSITKSFGFRDDVNADKSSEGANVGMNGTFFDGDEDDDLSEDHKLLLSSSLPLLKSRNSAVVLAVCSLHYYCGIASVKIRAALGKALVRIHRDRREIQYIVLVSIRTLVLQCPSAFTPFLNDFFIKGTDPSFTRMIKLDILVSLCLDPTAIDSVLSELRTYVRHSDKAFVCASVRAIGKVAELARVVYDRRSSTAELDATQARVDSNLIALNCLSGLVTLSEFSKNELVVGECAETMQRILSQLWANDGGSVVPVVNDPTNVQERVLKRLLLILVRALSLESNNVEDMNAKQKQLASRTVRVPDTAVASILWIVGEWSTMPEAAAAPWALDNANKFRIRLEILRLLAKSFVEVDPQTKLQAVHLSSKILLMLKVDPSLSNEAKKEMALCEFILSMGRIDVLQDVRDRSRYESNVLHLSVGLTHDTAGLQSVPDNAAGSLSMEKAKTMLLQRKPMASSLPLDGEDLGCSENDDLFRFGTLSSIVGYKSSGSGNPLPKWADVDSPSSLRDSSVLKRESEAARGNGVAESSQPSDLYSSSSDDESSSDESSSSSDDSSDESDDESDSDDSSNDADRGTTNILGAAGTNNQTTIVPVMKSYAPTPSLLNGDSEEPSSSTDSDSDESSESESDDSDEEPPSGTKNIPAVGTILDMDAAPTRTMTSTPYSTQVSNASSSVAAGLEDLVMAPLVVDKNDVSITSNTNGDSSSWKEYVRPSLGGGLLVKMRYLRGSSRSRECQIMGLDHENPSTVCLQVHIENMRTDAGTLRHVRIIHRQGVSSGLIAPSRVITPPEILALKKGKVSTVSIGITFASATDRDGLSVAKFDVKSDKGSTPIEIRPTLGELLDDAKTKSISQVDFDKAIDEMHGIHQRTTSTFSLSPVDTAAYNSISRVILQNFNFKQISSLPGKGRFIGTLPDSGHNVYAVVECDPMTGHGDITVCCNNAMASNSISNLLKQALSRVK</sequence>
<dbReference type="PANTHER" id="PTHR11134">
    <property type="entry name" value="ADAPTOR COMPLEX SUBUNIT BETA FAMILY MEMBER"/>
    <property type="match status" value="1"/>
</dbReference>
<comment type="subcellular location">
    <subcellularLocation>
        <location evidence="1">Endomembrane system</location>
    </subcellularLocation>
</comment>
<comment type="caution">
    <text evidence="8">The sequence shown here is derived from an EMBL/GenBank/DDBJ whole genome shotgun (WGS) entry which is preliminary data.</text>
</comment>
<evidence type="ECO:0000256" key="4">
    <source>
        <dbReference type="ARBA" id="ARBA00022927"/>
    </source>
</evidence>
<name>A0ABD3QHA3_9STRA</name>
<evidence type="ECO:0000256" key="1">
    <source>
        <dbReference type="ARBA" id="ARBA00004308"/>
    </source>
</evidence>
<evidence type="ECO:0000256" key="6">
    <source>
        <dbReference type="SAM" id="MobiDB-lite"/>
    </source>
</evidence>
<gene>
    <name evidence="8" type="ORF">HJC23_010468</name>
</gene>
<keyword evidence="4" id="KW-0653">Protein transport</keyword>
<feature type="compositionally biased region" description="Polar residues" evidence="6">
    <location>
        <begin position="1038"/>
        <end position="1047"/>
    </location>
</feature>
<dbReference type="InterPro" id="IPR011989">
    <property type="entry name" value="ARM-like"/>
</dbReference>
<keyword evidence="9" id="KW-1185">Reference proteome</keyword>
<feature type="compositionally biased region" description="Acidic residues" evidence="6">
    <location>
        <begin position="1066"/>
        <end position="1082"/>
    </location>
</feature>
<feature type="region of interest" description="Disordered" evidence="6">
    <location>
        <begin position="406"/>
        <end position="434"/>
    </location>
</feature>
<evidence type="ECO:0000256" key="5">
    <source>
        <dbReference type="ARBA" id="ARBA00023136"/>
    </source>
</evidence>
<evidence type="ECO:0000313" key="8">
    <source>
        <dbReference type="EMBL" id="KAL3799818.1"/>
    </source>
</evidence>
<dbReference type="GO" id="GO:0012505">
    <property type="term" value="C:endomembrane system"/>
    <property type="evidence" value="ECO:0007669"/>
    <property type="project" value="UniProtKB-SubCell"/>
</dbReference>
<proteinExistence type="inferred from homology"/>
<dbReference type="Proteomes" id="UP001516023">
    <property type="component" value="Unassembled WGS sequence"/>
</dbReference>
<dbReference type="InterPro" id="IPR002553">
    <property type="entry name" value="Clathrin/coatomer_adapt-like_N"/>
</dbReference>
<dbReference type="SUPFAM" id="SSF48371">
    <property type="entry name" value="ARM repeat"/>
    <property type="match status" value="1"/>
</dbReference>
<dbReference type="Pfam" id="PF01602">
    <property type="entry name" value="Adaptin_N"/>
    <property type="match status" value="1"/>
</dbReference>
<feature type="compositionally biased region" description="Acidic residues" evidence="6">
    <location>
        <begin position="1130"/>
        <end position="1147"/>
    </location>
</feature>
<evidence type="ECO:0000259" key="7">
    <source>
        <dbReference type="Pfam" id="PF01602"/>
    </source>
</evidence>
<feature type="domain" description="Clathrin/coatomer adaptor adaptin-like N-terminal" evidence="7">
    <location>
        <begin position="185"/>
        <end position="697"/>
    </location>
</feature>
<reference evidence="8 9" key="1">
    <citation type="journal article" date="2020" name="G3 (Bethesda)">
        <title>Improved Reference Genome for Cyclotella cryptica CCMP332, a Model for Cell Wall Morphogenesis, Salinity Adaptation, and Lipid Production in Diatoms (Bacillariophyta).</title>
        <authorList>
            <person name="Roberts W.R."/>
            <person name="Downey K.M."/>
            <person name="Ruck E.C."/>
            <person name="Traller J.C."/>
            <person name="Alverson A.J."/>
        </authorList>
    </citation>
    <scope>NUCLEOTIDE SEQUENCE [LARGE SCALE GENOMIC DNA]</scope>
    <source>
        <strain evidence="8 9">CCMP332</strain>
    </source>
</reference>
<keyword evidence="5" id="KW-0472">Membrane</keyword>
<keyword evidence="3" id="KW-0813">Transport</keyword>
<dbReference type="EMBL" id="JABMIG020000036">
    <property type="protein sequence ID" value="KAL3799818.1"/>
    <property type="molecule type" value="Genomic_DNA"/>
</dbReference>
<evidence type="ECO:0000256" key="3">
    <source>
        <dbReference type="ARBA" id="ARBA00022448"/>
    </source>
</evidence>
<organism evidence="8 9">
    <name type="scientific">Cyclotella cryptica</name>
    <dbReference type="NCBI Taxonomy" id="29204"/>
    <lineage>
        <taxon>Eukaryota</taxon>
        <taxon>Sar</taxon>
        <taxon>Stramenopiles</taxon>
        <taxon>Ochrophyta</taxon>
        <taxon>Bacillariophyta</taxon>
        <taxon>Coscinodiscophyceae</taxon>
        <taxon>Thalassiosirophycidae</taxon>
        <taxon>Stephanodiscales</taxon>
        <taxon>Stephanodiscaceae</taxon>
        <taxon>Cyclotella</taxon>
    </lineage>
</organism>
<accession>A0ABD3QHA3</accession>
<dbReference type="InterPro" id="IPR026739">
    <property type="entry name" value="AP_beta"/>
</dbReference>
<dbReference type="Gene3D" id="1.25.10.10">
    <property type="entry name" value="Leucine-rich Repeat Variant"/>
    <property type="match status" value="1"/>
</dbReference>
<dbReference type="GO" id="GO:0015031">
    <property type="term" value="P:protein transport"/>
    <property type="evidence" value="ECO:0007669"/>
    <property type="project" value="UniProtKB-KW"/>
</dbReference>
<comment type="similarity">
    <text evidence="2">Belongs to the adaptor complexes large subunit family.</text>
</comment>
<protein>
    <recommendedName>
        <fullName evidence="7">Clathrin/coatomer adaptor adaptin-like N-terminal domain-containing protein</fullName>
    </recommendedName>
</protein>
<dbReference type="InterPro" id="IPR016024">
    <property type="entry name" value="ARM-type_fold"/>
</dbReference>
<feature type="region of interest" description="Disordered" evidence="6">
    <location>
        <begin position="449"/>
        <end position="500"/>
    </location>
</feature>
<evidence type="ECO:0000256" key="2">
    <source>
        <dbReference type="ARBA" id="ARBA00006613"/>
    </source>
</evidence>